<dbReference type="Gene3D" id="3.30.1760.10">
    <property type="entry name" value="Conserved hypothetical protein from pyrococcus furiosus pfu- 392566-001, domain 2"/>
    <property type="match status" value="1"/>
</dbReference>
<gene>
    <name evidence="4" type="ORF">RradSPS_0901</name>
    <name evidence="5" type="ORF">SIL72_06065</name>
</gene>
<evidence type="ECO:0000313" key="4">
    <source>
        <dbReference type="EMBL" id="AHY46184.1"/>
    </source>
</evidence>
<dbReference type="Gene3D" id="3.90.1530.10">
    <property type="entry name" value="Conserved hypothetical protein from pyrococcus furiosus pfu- 392566-001, ParB domain"/>
    <property type="match status" value="1"/>
</dbReference>
<keyword evidence="2" id="KW-0067">ATP-binding</keyword>
<dbReference type="Proteomes" id="UP000025229">
    <property type="component" value="Chromosome"/>
</dbReference>
<dbReference type="STRING" id="42256.RradSPS_0901"/>
<proteinExistence type="predicted"/>
<dbReference type="eggNOG" id="COG1475">
    <property type="taxonomic scope" value="Bacteria"/>
</dbReference>
<evidence type="ECO:0000256" key="2">
    <source>
        <dbReference type="ARBA" id="ARBA00022840"/>
    </source>
</evidence>
<reference evidence="4 6" key="1">
    <citation type="submission" date="2014-03" db="EMBL/GenBank/DDBJ databases">
        <title>Complete genome sequence of the Radio-Resistant Rubrobacter radiotolerans RSPS-4.</title>
        <authorList>
            <person name="Egas C.C."/>
            <person name="Barroso C.C."/>
            <person name="Froufe H.J.C."/>
            <person name="Pacheco J.J."/>
            <person name="Albuquerque L.L."/>
            <person name="da Costa M.M.S."/>
        </authorList>
    </citation>
    <scope>NUCLEOTIDE SEQUENCE [LARGE SCALE GENOMIC DNA]</scope>
    <source>
        <strain evidence="4 6">RSPS-4</strain>
    </source>
</reference>
<sequence>MNARRPGRRTESSTPHRASPELGDLRVVPLGSLLLHEAHDPARLARLAERMQAEGMQRNPIIVSPTVVRPRGGADEGYLVLDGAHRAGALDRLGSPLALVQVVELPSEAEGWRHLFEVEAGRTGSPADWLEETLPGTGVLRLAGTRGERSSEGAAVAEVELPGGERFAVLPGEGSGRAEALRRLQGLYPSGGGERNGVLRRLAPGESVRPRGSEVLVEYRPLPTAEILADISSGGTLPAGITRFRVPGRVLGVRLPLEELLSGDRAAAGRALSDLVARHVRENRVRRYEEPVTLFE</sequence>
<dbReference type="SUPFAM" id="SSF110849">
    <property type="entry name" value="ParB/Sulfiredoxin"/>
    <property type="match status" value="1"/>
</dbReference>
<evidence type="ECO:0000313" key="6">
    <source>
        <dbReference type="Proteomes" id="UP000025229"/>
    </source>
</evidence>
<evidence type="ECO:0000256" key="3">
    <source>
        <dbReference type="SAM" id="MobiDB-lite"/>
    </source>
</evidence>
<feature type="region of interest" description="Disordered" evidence="3">
    <location>
        <begin position="1"/>
        <end position="23"/>
    </location>
</feature>
<dbReference type="CDD" id="cd16388">
    <property type="entry name" value="SbnI_like_N"/>
    <property type="match status" value="1"/>
</dbReference>
<dbReference type="OrthoDB" id="2380647at2"/>
<dbReference type="EMBL" id="CP007514">
    <property type="protein sequence ID" value="AHY46184.1"/>
    <property type="molecule type" value="Genomic_DNA"/>
</dbReference>
<accession>A0A023X293</accession>
<evidence type="ECO:0000313" key="5">
    <source>
        <dbReference type="EMBL" id="MDX5893593.1"/>
    </source>
</evidence>
<dbReference type="InterPro" id="IPR036086">
    <property type="entry name" value="ParB/Sulfiredoxin_sf"/>
</dbReference>
<dbReference type="AlphaFoldDB" id="A0A023X293"/>
<dbReference type="RefSeq" id="WP_038680975.1">
    <property type="nucleotide sequence ID" value="NZ_CP007514.1"/>
</dbReference>
<dbReference type="HOGENOM" id="CLU_939696_0_0_11"/>
<evidence type="ECO:0000256" key="1">
    <source>
        <dbReference type="ARBA" id="ARBA00022741"/>
    </source>
</evidence>
<dbReference type="GO" id="GO:0005524">
    <property type="term" value="F:ATP binding"/>
    <property type="evidence" value="ECO:0007669"/>
    <property type="project" value="UniProtKB-KW"/>
</dbReference>
<name>A0A023X293_RUBRA</name>
<dbReference type="InterPro" id="IPR037953">
    <property type="entry name" value="SbnI-like_N"/>
</dbReference>
<keyword evidence="6" id="KW-1185">Reference proteome</keyword>
<protein>
    <submittedName>
        <fullName evidence="5">ParB N-terminal domain-containing protein</fullName>
    </submittedName>
    <submittedName>
        <fullName evidence="4">ParB-like nuclease domain</fullName>
    </submittedName>
</protein>
<keyword evidence="1" id="KW-0547">Nucleotide-binding</keyword>
<dbReference type="Proteomes" id="UP001281130">
    <property type="component" value="Unassembled WGS sequence"/>
</dbReference>
<organism evidence="4 6">
    <name type="scientific">Rubrobacter radiotolerans</name>
    <name type="common">Arthrobacter radiotolerans</name>
    <dbReference type="NCBI Taxonomy" id="42256"/>
    <lineage>
        <taxon>Bacteria</taxon>
        <taxon>Bacillati</taxon>
        <taxon>Actinomycetota</taxon>
        <taxon>Rubrobacteria</taxon>
        <taxon>Rubrobacterales</taxon>
        <taxon>Rubrobacteraceae</taxon>
        <taxon>Rubrobacter</taxon>
    </lineage>
</organism>
<dbReference type="InterPro" id="IPR023098">
    <property type="entry name" value="SerK/SbnI_C"/>
</dbReference>
<reference evidence="5" key="2">
    <citation type="submission" date="2023-11" db="EMBL/GenBank/DDBJ databases">
        <title>MicrobeMod: A computational toolkit for identifying prokaryotic methylation and restriction-modification with nanopore sequencing.</title>
        <authorList>
            <person name="Crits-Christoph A."/>
            <person name="Kang S.C."/>
            <person name="Lee H."/>
            <person name="Ostrov N."/>
        </authorList>
    </citation>
    <scope>NUCLEOTIDE SEQUENCE</scope>
    <source>
        <strain evidence="5">ATCC 51242</strain>
    </source>
</reference>
<dbReference type="EMBL" id="JAWXXX010000001">
    <property type="protein sequence ID" value="MDX5893593.1"/>
    <property type="molecule type" value="Genomic_DNA"/>
</dbReference>
<dbReference type="KEGG" id="rrd:RradSPS_0901"/>